<keyword evidence="6" id="KW-1185">Reference proteome</keyword>
<evidence type="ECO:0000313" key="6">
    <source>
        <dbReference type="Proteomes" id="UP001607303"/>
    </source>
</evidence>
<feature type="domain" description="N-acetyltransferase" evidence="4">
    <location>
        <begin position="14"/>
        <end position="181"/>
    </location>
</feature>
<keyword evidence="2" id="KW-0808">Transferase</keyword>
<reference evidence="5 6" key="1">
    <citation type="journal article" date="2024" name="Ann. Entomol. Soc. Am.">
        <title>Genomic analyses of the southern and eastern yellowjacket wasps (Hymenoptera: Vespidae) reveal evolutionary signatures of social life.</title>
        <authorList>
            <person name="Catto M.A."/>
            <person name="Caine P.B."/>
            <person name="Orr S.E."/>
            <person name="Hunt B.G."/>
            <person name="Goodisman M.A.D."/>
        </authorList>
    </citation>
    <scope>NUCLEOTIDE SEQUENCE [LARGE SCALE GENOMIC DNA]</scope>
    <source>
        <strain evidence="5">232</strain>
        <tissue evidence="5">Head and thorax</tissue>
    </source>
</reference>
<dbReference type="PANTHER" id="PTHR13256">
    <property type="entry name" value="N-ACETYLTRANSFERASE 9"/>
    <property type="match status" value="1"/>
</dbReference>
<dbReference type="SUPFAM" id="SSF55729">
    <property type="entry name" value="Acyl-CoA N-acyltransferases (Nat)"/>
    <property type="match status" value="1"/>
</dbReference>
<keyword evidence="3" id="KW-0012">Acyltransferase</keyword>
<dbReference type="InterPro" id="IPR000182">
    <property type="entry name" value="GNAT_dom"/>
</dbReference>
<dbReference type="PANTHER" id="PTHR13256:SF16">
    <property type="entry name" value="ALPHA_BETA-TUBULIN-N-ACETYLTRANSFERASE 9"/>
    <property type="match status" value="1"/>
</dbReference>
<organism evidence="5 6">
    <name type="scientific">Vespula maculifrons</name>
    <name type="common">Eastern yellow jacket</name>
    <name type="synonym">Wasp</name>
    <dbReference type="NCBI Taxonomy" id="7453"/>
    <lineage>
        <taxon>Eukaryota</taxon>
        <taxon>Metazoa</taxon>
        <taxon>Ecdysozoa</taxon>
        <taxon>Arthropoda</taxon>
        <taxon>Hexapoda</taxon>
        <taxon>Insecta</taxon>
        <taxon>Pterygota</taxon>
        <taxon>Neoptera</taxon>
        <taxon>Endopterygota</taxon>
        <taxon>Hymenoptera</taxon>
        <taxon>Apocrita</taxon>
        <taxon>Aculeata</taxon>
        <taxon>Vespoidea</taxon>
        <taxon>Vespidae</taxon>
        <taxon>Vespinae</taxon>
        <taxon>Vespula</taxon>
    </lineage>
</organism>
<gene>
    <name evidence="5" type="ORF">V1477_007618</name>
</gene>
<evidence type="ECO:0000256" key="2">
    <source>
        <dbReference type="ARBA" id="ARBA00022679"/>
    </source>
</evidence>
<dbReference type="GO" id="GO:0016746">
    <property type="term" value="F:acyltransferase activity"/>
    <property type="evidence" value="ECO:0007669"/>
    <property type="project" value="UniProtKB-KW"/>
</dbReference>
<comment type="caution">
    <text evidence="5">The sequence shown here is derived from an EMBL/GenBank/DDBJ whole genome shotgun (WGS) entry which is preliminary data.</text>
</comment>
<dbReference type="Pfam" id="PF13302">
    <property type="entry name" value="Acetyltransf_3"/>
    <property type="match status" value="1"/>
</dbReference>
<evidence type="ECO:0000256" key="1">
    <source>
        <dbReference type="ARBA" id="ARBA00009342"/>
    </source>
</evidence>
<dbReference type="EMBL" id="JAYRBN010000051">
    <property type="protein sequence ID" value="KAL2744128.1"/>
    <property type="molecule type" value="Genomic_DNA"/>
</dbReference>
<name>A0ABD2CGC8_VESMC</name>
<dbReference type="AlphaFoldDB" id="A0ABD2CGC8"/>
<evidence type="ECO:0000259" key="4">
    <source>
        <dbReference type="Pfam" id="PF13302"/>
    </source>
</evidence>
<evidence type="ECO:0000256" key="3">
    <source>
        <dbReference type="ARBA" id="ARBA00023315"/>
    </source>
</evidence>
<evidence type="ECO:0000313" key="5">
    <source>
        <dbReference type="EMBL" id="KAL2744128.1"/>
    </source>
</evidence>
<dbReference type="InterPro" id="IPR039135">
    <property type="entry name" value="NAT9-like"/>
</dbReference>
<proteinExistence type="inferred from homology"/>
<protein>
    <submittedName>
        <fullName evidence="5">N-acetyltransferase 9-like protein</fullName>
    </submittedName>
</protein>
<sequence length="223" mass="26836">MKKNKSTRIIGQNVILVPYKEKHVTRYHEWMKSPELQYLTASEPLTLAEEYEMQKDWLLDEKKCTFIILDKSIFESTGDEIAAMIGDTNLFFNDMECKYTAEAEIMIAEKEYRHKRRGWEAILLMLRYEEISIILFYSIYITSLNKIVTFVGIDVLNIKRYRVKIMIVNEKSINMFRKLNFHEVERSEIFQEITMENNINQEWKDWLYLETMNSVMDECYNIK</sequence>
<dbReference type="Proteomes" id="UP001607303">
    <property type="component" value="Unassembled WGS sequence"/>
</dbReference>
<dbReference type="InterPro" id="IPR016181">
    <property type="entry name" value="Acyl_CoA_acyltransferase"/>
</dbReference>
<dbReference type="Gene3D" id="3.40.630.30">
    <property type="match status" value="1"/>
</dbReference>
<comment type="similarity">
    <text evidence="1">Belongs to the acetyltransferase family. GNAT subfamily.</text>
</comment>
<accession>A0ABD2CGC8</accession>